<accession>A0A1I0QJD8</accession>
<feature type="binding site" evidence="4">
    <location>
        <position position="57"/>
    </location>
    <ligand>
        <name>substrate</name>
    </ligand>
</feature>
<evidence type="ECO:0000256" key="4">
    <source>
        <dbReference type="PIRSR" id="PIRSR006806-1"/>
    </source>
</evidence>
<dbReference type="RefSeq" id="WP_092454051.1">
    <property type="nucleotide sequence ID" value="NZ_FOJI01000008.1"/>
</dbReference>
<keyword evidence="3 4" id="KW-0067">ATP-binding</keyword>
<dbReference type="PANTHER" id="PTHR23407">
    <property type="entry name" value="ATPASE INHIBITOR/5-FORMYLTETRAHYDROFOLATE CYCLO-LIGASE"/>
    <property type="match status" value="1"/>
</dbReference>
<dbReference type="InterPro" id="IPR002698">
    <property type="entry name" value="FTHF_cligase"/>
</dbReference>
<evidence type="ECO:0000256" key="5">
    <source>
        <dbReference type="RuleBase" id="RU361279"/>
    </source>
</evidence>
<dbReference type="Proteomes" id="UP000199701">
    <property type="component" value="Unassembled WGS sequence"/>
</dbReference>
<keyword evidence="2 4" id="KW-0547">Nucleotide-binding</keyword>
<keyword evidence="6" id="KW-0436">Ligase</keyword>
<evidence type="ECO:0000256" key="3">
    <source>
        <dbReference type="ARBA" id="ARBA00022840"/>
    </source>
</evidence>
<dbReference type="GO" id="GO:0009396">
    <property type="term" value="P:folic acid-containing compound biosynthetic process"/>
    <property type="evidence" value="ECO:0007669"/>
    <property type="project" value="TreeGrafter"/>
</dbReference>
<dbReference type="PIRSF" id="PIRSF006806">
    <property type="entry name" value="FTHF_cligase"/>
    <property type="match status" value="1"/>
</dbReference>
<protein>
    <recommendedName>
        <fullName evidence="5">5-formyltetrahydrofolate cyclo-ligase</fullName>
        <ecNumber evidence="5">6.3.3.2</ecNumber>
    </recommendedName>
</protein>
<dbReference type="GO" id="GO:0046872">
    <property type="term" value="F:metal ion binding"/>
    <property type="evidence" value="ECO:0007669"/>
    <property type="project" value="UniProtKB-KW"/>
</dbReference>
<keyword evidence="5" id="KW-0479">Metal-binding</keyword>
<evidence type="ECO:0000256" key="1">
    <source>
        <dbReference type="ARBA" id="ARBA00010638"/>
    </source>
</evidence>
<sequence>MAIQTKKEIRKCVNNNKALMNAQEVIDKSISIQNLLMKQEEYKKAENIYIYVNYNQEVITTDIIKKSLAIGKNVYVPKVHGDIIKFHKISSIEADLAPGAYGILEPIFDSPDDLRDGFLIMPGLAFDREFHRIGYGGGFYDKYLALPNSHIKFALAYDFQIFDSIATDEFDVKVDAIISQDLVIRTTSHKHCNEF</sequence>
<keyword evidence="5" id="KW-0460">Magnesium</keyword>
<comment type="similarity">
    <text evidence="1 5">Belongs to the 5-formyltetrahydrofolate cyclo-ligase family.</text>
</comment>
<organism evidence="6 7">
    <name type="scientific">[Clostridium] fimetarium</name>
    <dbReference type="NCBI Taxonomy" id="99656"/>
    <lineage>
        <taxon>Bacteria</taxon>
        <taxon>Bacillati</taxon>
        <taxon>Bacillota</taxon>
        <taxon>Clostridia</taxon>
        <taxon>Lachnospirales</taxon>
        <taxon>Lachnospiraceae</taxon>
    </lineage>
</organism>
<dbReference type="Pfam" id="PF01812">
    <property type="entry name" value="5-FTHF_cyc-lig"/>
    <property type="match status" value="1"/>
</dbReference>
<reference evidence="6 7" key="1">
    <citation type="submission" date="2016-10" db="EMBL/GenBank/DDBJ databases">
        <authorList>
            <person name="de Groot N.N."/>
        </authorList>
    </citation>
    <scope>NUCLEOTIDE SEQUENCE [LARGE SCALE GENOMIC DNA]</scope>
    <source>
        <strain evidence="6 7">DSM 9179</strain>
    </source>
</reference>
<comment type="cofactor">
    <cofactor evidence="5">
        <name>Mg(2+)</name>
        <dbReference type="ChEBI" id="CHEBI:18420"/>
    </cofactor>
</comment>
<feature type="binding site" evidence="4">
    <location>
        <begin position="132"/>
        <end position="140"/>
    </location>
    <ligand>
        <name>ATP</name>
        <dbReference type="ChEBI" id="CHEBI:30616"/>
    </ligand>
</feature>
<comment type="catalytic activity">
    <reaction evidence="5">
        <text>(6S)-5-formyl-5,6,7,8-tetrahydrofolate + ATP = (6R)-5,10-methenyltetrahydrofolate + ADP + phosphate</text>
        <dbReference type="Rhea" id="RHEA:10488"/>
        <dbReference type="ChEBI" id="CHEBI:30616"/>
        <dbReference type="ChEBI" id="CHEBI:43474"/>
        <dbReference type="ChEBI" id="CHEBI:57455"/>
        <dbReference type="ChEBI" id="CHEBI:57457"/>
        <dbReference type="ChEBI" id="CHEBI:456216"/>
        <dbReference type="EC" id="6.3.3.2"/>
    </reaction>
</comment>
<gene>
    <name evidence="6" type="ORF">SAMN05421659_10881</name>
</gene>
<dbReference type="SUPFAM" id="SSF100950">
    <property type="entry name" value="NagB/RpiA/CoA transferase-like"/>
    <property type="match status" value="1"/>
</dbReference>
<dbReference type="AlphaFoldDB" id="A0A1I0QJD8"/>
<dbReference type="GO" id="GO:0035999">
    <property type="term" value="P:tetrahydrofolate interconversion"/>
    <property type="evidence" value="ECO:0007669"/>
    <property type="project" value="TreeGrafter"/>
</dbReference>
<dbReference type="InterPro" id="IPR024185">
    <property type="entry name" value="FTHF_cligase-like_sf"/>
</dbReference>
<keyword evidence="7" id="KW-1185">Reference proteome</keyword>
<dbReference type="STRING" id="99656.SAMN05421659_10881"/>
<feature type="binding site" evidence="4">
    <location>
        <begin position="6"/>
        <end position="10"/>
    </location>
    <ligand>
        <name>ATP</name>
        <dbReference type="ChEBI" id="CHEBI:30616"/>
    </ligand>
</feature>
<dbReference type="PANTHER" id="PTHR23407:SF1">
    <property type="entry name" value="5-FORMYLTETRAHYDROFOLATE CYCLO-LIGASE"/>
    <property type="match status" value="1"/>
</dbReference>
<dbReference type="EC" id="6.3.3.2" evidence="5"/>
<evidence type="ECO:0000313" key="6">
    <source>
        <dbReference type="EMBL" id="SEW27337.1"/>
    </source>
</evidence>
<dbReference type="GO" id="GO:0030272">
    <property type="term" value="F:5-formyltetrahydrofolate cyclo-ligase activity"/>
    <property type="evidence" value="ECO:0007669"/>
    <property type="project" value="UniProtKB-EC"/>
</dbReference>
<proteinExistence type="inferred from homology"/>
<dbReference type="InterPro" id="IPR037171">
    <property type="entry name" value="NagB/RpiA_transferase-like"/>
</dbReference>
<feature type="binding site" evidence="4">
    <location>
        <position position="52"/>
    </location>
    <ligand>
        <name>substrate</name>
    </ligand>
</feature>
<dbReference type="OrthoDB" id="9801938at2"/>
<dbReference type="NCBIfam" id="TIGR02727">
    <property type="entry name" value="MTHFS_bact"/>
    <property type="match status" value="1"/>
</dbReference>
<evidence type="ECO:0000313" key="7">
    <source>
        <dbReference type="Proteomes" id="UP000199701"/>
    </source>
</evidence>
<dbReference type="Gene3D" id="3.40.50.10420">
    <property type="entry name" value="NagB/RpiA/CoA transferase-like"/>
    <property type="match status" value="1"/>
</dbReference>
<name>A0A1I0QJD8_9FIRM</name>
<evidence type="ECO:0000256" key="2">
    <source>
        <dbReference type="ARBA" id="ARBA00022741"/>
    </source>
</evidence>
<dbReference type="GO" id="GO:0005524">
    <property type="term" value="F:ATP binding"/>
    <property type="evidence" value="ECO:0007669"/>
    <property type="project" value="UniProtKB-KW"/>
</dbReference>
<dbReference type="EMBL" id="FOJI01000008">
    <property type="protein sequence ID" value="SEW27337.1"/>
    <property type="molecule type" value="Genomic_DNA"/>
</dbReference>